<dbReference type="RefSeq" id="XP_004334935.1">
    <property type="nucleotide sequence ID" value="XM_004334887.1"/>
</dbReference>
<accession>L8GIU1</accession>
<gene>
    <name evidence="2" type="ORF">ACA1_095720</name>
</gene>
<dbReference type="AlphaFoldDB" id="L8GIU1"/>
<feature type="coiled-coil region" evidence="1">
    <location>
        <begin position="644"/>
        <end position="678"/>
    </location>
</feature>
<evidence type="ECO:0008006" key="4">
    <source>
        <dbReference type="Google" id="ProtNLM"/>
    </source>
</evidence>
<dbReference type="GeneID" id="14913346"/>
<dbReference type="VEuPathDB" id="AmoebaDB:ACA1_095720"/>
<feature type="non-terminal residue" evidence="2">
    <location>
        <position position="1"/>
    </location>
</feature>
<evidence type="ECO:0000313" key="2">
    <source>
        <dbReference type="EMBL" id="ELR12922.1"/>
    </source>
</evidence>
<protein>
    <recommendedName>
        <fullName evidence="4">DUF4139 domain-containing protein</fullName>
    </recommendedName>
</protein>
<evidence type="ECO:0000313" key="3">
    <source>
        <dbReference type="Proteomes" id="UP000011083"/>
    </source>
</evidence>
<keyword evidence="3" id="KW-1185">Reference proteome</keyword>
<feature type="coiled-coil region" evidence="1">
    <location>
        <begin position="704"/>
        <end position="731"/>
    </location>
</feature>
<name>L8GIU1_ACACF</name>
<dbReference type="OrthoDB" id="10267532at2759"/>
<dbReference type="Proteomes" id="UP000011083">
    <property type="component" value="Unassembled WGS sequence"/>
</dbReference>
<proteinExistence type="predicted"/>
<keyword evidence="1" id="KW-0175">Coiled coil</keyword>
<evidence type="ECO:0000256" key="1">
    <source>
        <dbReference type="SAM" id="Coils"/>
    </source>
</evidence>
<organism evidence="2 3">
    <name type="scientific">Acanthamoeba castellanii (strain ATCC 30010 / Neff)</name>
    <dbReference type="NCBI Taxonomy" id="1257118"/>
    <lineage>
        <taxon>Eukaryota</taxon>
        <taxon>Amoebozoa</taxon>
        <taxon>Discosea</taxon>
        <taxon>Longamoebia</taxon>
        <taxon>Centramoebida</taxon>
        <taxon>Acanthamoebidae</taxon>
        <taxon>Acanthamoeba</taxon>
    </lineage>
</organism>
<dbReference type="KEGG" id="acan:ACA1_095720"/>
<dbReference type="EMBL" id="KB008103">
    <property type="protein sequence ID" value="ELR12922.1"/>
    <property type="molecule type" value="Genomic_DNA"/>
</dbReference>
<reference evidence="2 3" key="1">
    <citation type="journal article" date="2013" name="Genome Biol.">
        <title>Genome of Acanthamoeba castellanii highlights extensive lateral gene transfer and early evolution of tyrosine kinase signaling.</title>
        <authorList>
            <person name="Clarke M."/>
            <person name="Lohan A.J."/>
            <person name="Liu B."/>
            <person name="Lagkouvardos I."/>
            <person name="Roy S."/>
            <person name="Zafar N."/>
            <person name="Bertelli C."/>
            <person name="Schilde C."/>
            <person name="Kianianmomeni A."/>
            <person name="Burglin T.R."/>
            <person name="Frech C."/>
            <person name="Turcotte B."/>
            <person name="Kopec K.O."/>
            <person name="Synnott J.M."/>
            <person name="Choo C."/>
            <person name="Paponov I."/>
            <person name="Finkler A."/>
            <person name="Soon Heng Tan C."/>
            <person name="Hutchins A.P."/>
            <person name="Weinmeier T."/>
            <person name="Rattei T."/>
            <person name="Chu J.S."/>
            <person name="Gimenez G."/>
            <person name="Irimia M."/>
            <person name="Rigden D.J."/>
            <person name="Fitzpatrick D.A."/>
            <person name="Lorenzo-Morales J."/>
            <person name="Bateman A."/>
            <person name="Chiu C.H."/>
            <person name="Tang P."/>
            <person name="Hegemann P."/>
            <person name="Fromm H."/>
            <person name="Raoult D."/>
            <person name="Greub G."/>
            <person name="Miranda-Saavedra D."/>
            <person name="Chen N."/>
            <person name="Nash P."/>
            <person name="Ginger M.L."/>
            <person name="Horn M."/>
            <person name="Schaap P."/>
            <person name="Caler L."/>
            <person name="Loftus B."/>
        </authorList>
    </citation>
    <scope>NUCLEOTIDE SEQUENCE [LARGE SCALE GENOMIC DNA]</scope>
    <source>
        <strain evidence="2 3">Neff</strain>
    </source>
</reference>
<sequence length="760" mass="85938">VATFCDGSREPWNRTAEIEMEQPKERKGKQVAESVTVNEVPLFPVKKAVLSKTGIGYFEREDAVDPGRPFELFFKSGDMNDVLKSLTMVDVSGKAGGLVSSISYESTRPFDKQLDDLSISLNEHSSLRDLLGQVKGTPVQVEILRHGKRDLVEGTVIGLEQKTLERPSWHEAYFLALLVEGKAIQYFNLYSVVKLRFTNELMQQDLRHLLTILLQAKKKDLKSVTGYTRGATEKRNIRASYIVEAPVWKTTYRLLFNTKSTNNHEEVKSIIEGWALVDNTQNEDWRGVELSLVSGASNSFIYDLYNPRYAARTEARPQTNTASRLTPDDHGQIEVEQEETLAPPTLEDAVAQHDVSALVEATAVHEKRKAMPVMRAKAAMAPPPPMPCTSAPMMACAPPPPMLARASMSSYASYDECESVPQSFSRSEASSSVEVNSEAKKMEMADLFQYKITNAVNVNRNQSALVPFLHTEFNGVKASVYNKNVREDNPLAVIKFKNTFGVPLESGPLCLFEDDVYVGESMLPRVKVNEEIYAAYAVDLKTTVTMTDSSELRPVYQADAAQYDWERGRLYLRRWRVYEFTYVIDNKNDQDIDHFYLELKVPAKQVVKFVVKERQTEDQQFQLESTTRALVEEWSAAGYIPADVKKTLEAIAKRNEKAAELQKRINRSDAHLRSINEDINRIDSCLGSLALSKSSLFAEQDKFRDFFTKELNSTKAELAKVEKENQRLVGKRLANNKKKTDLVNTVRFKKTIDQPAKDKK</sequence>